<dbReference type="EMBL" id="KQ976675">
    <property type="protein sequence ID" value="KYM78225.1"/>
    <property type="molecule type" value="Genomic_DNA"/>
</dbReference>
<dbReference type="Proteomes" id="UP000078540">
    <property type="component" value="Unassembled WGS sequence"/>
</dbReference>
<evidence type="ECO:0000313" key="4">
    <source>
        <dbReference type="Proteomes" id="UP000078540"/>
    </source>
</evidence>
<dbReference type="PROSITE" id="PS00678">
    <property type="entry name" value="WD_REPEATS_1"/>
    <property type="match status" value="1"/>
</dbReference>
<dbReference type="InterPro" id="IPR036322">
    <property type="entry name" value="WD40_repeat_dom_sf"/>
</dbReference>
<protein>
    <submittedName>
        <fullName evidence="3">Guanine nucleotide-binding protein subunit beta-like protein 1</fullName>
    </submittedName>
</protein>
<dbReference type="InterPro" id="IPR015943">
    <property type="entry name" value="WD40/YVTN_repeat-like_dom_sf"/>
</dbReference>
<evidence type="ECO:0000256" key="1">
    <source>
        <dbReference type="ARBA" id="ARBA00022574"/>
    </source>
</evidence>
<keyword evidence="2" id="KW-0677">Repeat</keyword>
<dbReference type="PANTHER" id="PTHR19854:SF1">
    <property type="entry name" value="GUANINE NUCLEOTIDE-BINDING PROTEIN SUBUNIT BETA-LIKE PROTEIN 1"/>
    <property type="match status" value="1"/>
</dbReference>
<dbReference type="SMART" id="SM00320">
    <property type="entry name" value="WD40"/>
    <property type="match status" value="4"/>
</dbReference>
<evidence type="ECO:0000313" key="3">
    <source>
        <dbReference type="EMBL" id="KYM78225.1"/>
    </source>
</evidence>
<dbReference type="SUPFAM" id="SSF50978">
    <property type="entry name" value="WD40 repeat-like"/>
    <property type="match status" value="1"/>
</dbReference>
<keyword evidence="4" id="KW-1185">Reference proteome</keyword>
<dbReference type="KEGG" id="acoc:108691137"/>
<keyword evidence="1" id="KW-0853">WD repeat</keyword>
<sequence length="321" mass="36798">MSRPPDPKFLLRGDMDENVHSLLFSINSDVEHLYAGDGKGIIHIWDLKTNRIKYQLSDGWSPCFNLHITNKTDLIVQRRHGIIDVYKMNESNWILDKSINYEYCSFCRSQLLPENDAVLIPFDCSVVRTLSLKTFKLESTLDPSKLSYSNKLGTVMAMKSLMDVNGFVLVAYEGGQLLLWDMRKNDVLSSLTVEQYPMTFDFDASLMQGILGSASEKLEIFEMLPNHTLSHKYMRSLEHVNGISILSVRPDKKIVTVGCWDGRMMLFSWKKLRPLAILKEHKASVYDIVYSQCKVEAYDTKCLMAATGKDGYISMWDIYNN</sequence>
<proteinExistence type="predicted"/>
<dbReference type="InterPro" id="IPR001680">
    <property type="entry name" value="WD40_rpt"/>
</dbReference>
<reference evidence="3 4" key="1">
    <citation type="submission" date="2015-09" db="EMBL/GenBank/DDBJ databases">
        <title>Atta colombica WGS genome.</title>
        <authorList>
            <person name="Nygaard S."/>
            <person name="Hu H."/>
            <person name="Boomsma J."/>
            <person name="Zhang G."/>
        </authorList>
    </citation>
    <scope>NUCLEOTIDE SEQUENCE [LARGE SCALE GENOMIC DNA]</scope>
    <source>
        <strain evidence="3">Treedump-2</strain>
        <tissue evidence="3">Whole body</tissue>
    </source>
</reference>
<gene>
    <name evidence="3" type="ORF">ALC53_11334</name>
</gene>
<accession>A0A151HZE4</accession>
<dbReference type="AlphaFoldDB" id="A0A151HZE4"/>
<organism evidence="3 4">
    <name type="scientific">Atta colombica</name>
    <dbReference type="NCBI Taxonomy" id="520822"/>
    <lineage>
        <taxon>Eukaryota</taxon>
        <taxon>Metazoa</taxon>
        <taxon>Ecdysozoa</taxon>
        <taxon>Arthropoda</taxon>
        <taxon>Hexapoda</taxon>
        <taxon>Insecta</taxon>
        <taxon>Pterygota</taxon>
        <taxon>Neoptera</taxon>
        <taxon>Endopterygota</taxon>
        <taxon>Hymenoptera</taxon>
        <taxon>Apocrita</taxon>
        <taxon>Aculeata</taxon>
        <taxon>Formicoidea</taxon>
        <taxon>Formicidae</taxon>
        <taxon>Myrmicinae</taxon>
        <taxon>Atta</taxon>
    </lineage>
</organism>
<dbReference type="Gene3D" id="2.130.10.10">
    <property type="entry name" value="YVTN repeat-like/Quinoprotein amine dehydrogenase"/>
    <property type="match status" value="2"/>
</dbReference>
<dbReference type="InterPro" id="IPR019775">
    <property type="entry name" value="WD40_repeat_CS"/>
</dbReference>
<evidence type="ECO:0000256" key="2">
    <source>
        <dbReference type="ARBA" id="ARBA00022737"/>
    </source>
</evidence>
<dbReference type="STRING" id="520822.A0A151HZE4"/>
<dbReference type="Pfam" id="PF00400">
    <property type="entry name" value="WD40"/>
    <property type="match status" value="1"/>
</dbReference>
<dbReference type="PANTHER" id="PTHR19854">
    <property type="entry name" value="TRANSDUCIN BETA-LIKE 3"/>
    <property type="match status" value="1"/>
</dbReference>
<name>A0A151HZE4_9HYME</name>
<dbReference type="OrthoDB" id="7668193at2759"/>